<dbReference type="PANTHER" id="PTHR14136:SF17">
    <property type="entry name" value="BTB_POZ DOMAIN-CONTAINING PROTEIN KCTD9"/>
    <property type="match status" value="1"/>
</dbReference>
<feature type="transmembrane region" description="Helical" evidence="1">
    <location>
        <begin position="77"/>
        <end position="99"/>
    </location>
</feature>
<dbReference type="InterPro" id="IPR001646">
    <property type="entry name" value="5peptide_repeat"/>
</dbReference>
<keyword evidence="1" id="KW-1133">Transmembrane helix</keyword>
<dbReference type="Pfam" id="PF00805">
    <property type="entry name" value="Pentapeptide"/>
    <property type="match status" value="2"/>
</dbReference>
<sequence>MSNLKNHPKQEVSTVKELPNLLSDFLEIYKTKNLLEKEYLLINKAKNSNWSLEDYRRMFDLYCEVKRQSHLTYYLKYLIQIIQACGFIAIIFTAINFYWGAADRQRKHLFENWDVIALNNNSDKKIITVNRGRKEALEYLHDHNEDLSRVQAQGAVLNGLNLPGRARLQQSDFQGAMLFRAYLSGANLWSVVFDTANLDTVNFKGANLQYVDFKNADLQKACLREAKLDNAIFNAKTNLDKVDFRGATGLNLDAIKKAKNYQTAIYDKQVSLQLGLPVKNVADNVSEGCLVTPRTKNWWIKF</sequence>
<dbReference type="PANTHER" id="PTHR14136">
    <property type="entry name" value="BTB_POZ DOMAIN-CONTAINING PROTEIN KCTD9"/>
    <property type="match status" value="1"/>
</dbReference>
<accession>A0ABR8FUS0</accession>
<gene>
    <name evidence="2" type="ORF">H6G74_10265</name>
</gene>
<evidence type="ECO:0000313" key="2">
    <source>
        <dbReference type="EMBL" id="MBD2594710.1"/>
    </source>
</evidence>
<name>A0ABR8FUS0_9NOSO</name>
<organism evidence="2 3">
    <name type="scientific">Nostoc spongiaeforme FACHB-130</name>
    <dbReference type="NCBI Taxonomy" id="1357510"/>
    <lineage>
        <taxon>Bacteria</taxon>
        <taxon>Bacillati</taxon>
        <taxon>Cyanobacteriota</taxon>
        <taxon>Cyanophyceae</taxon>
        <taxon>Nostocales</taxon>
        <taxon>Nostocaceae</taxon>
        <taxon>Nostoc</taxon>
    </lineage>
</organism>
<reference evidence="2 3" key="1">
    <citation type="journal article" date="2020" name="ISME J.">
        <title>Comparative genomics reveals insights into cyanobacterial evolution and habitat adaptation.</title>
        <authorList>
            <person name="Chen M.Y."/>
            <person name="Teng W.K."/>
            <person name="Zhao L."/>
            <person name="Hu C.X."/>
            <person name="Zhou Y.K."/>
            <person name="Han B.P."/>
            <person name="Song L.R."/>
            <person name="Shu W.S."/>
        </authorList>
    </citation>
    <scope>NUCLEOTIDE SEQUENCE [LARGE SCALE GENOMIC DNA]</scope>
    <source>
        <strain evidence="2 3">FACHB-130</strain>
    </source>
</reference>
<keyword evidence="3" id="KW-1185">Reference proteome</keyword>
<dbReference type="EMBL" id="JACJTB010000009">
    <property type="protein sequence ID" value="MBD2594710.1"/>
    <property type="molecule type" value="Genomic_DNA"/>
</dbReference>
<comment type="caution">
    <text evidence="2">The sequence shown here is derived from an EMBL/GenBank/DDBJ whole genome shotgun (WGS) entry which is preliminary data.</text>
</comment>
<keyword evidence="1" id="KW-0812">Transmembrane</keyword>
<proteinExistence type="predicted"/>
<keyword evidence="1" id="KW-0472">Membrane</keyword>
<dbReference type="InterPro" id="IPR051082">
    <property type="entry name" value="Pentapeptide-BTB/POZ_domain"/>
</dbReference>
<evidence type="ECO:0000313" key="3">
    <source>
        <dbReference type="Proteomes" id="UP000603457"/>
    </source>
</evidence>
<dbReference type="RefSeq" id="WP_190967558.1">
    <property type="nucleotide sequence ID" value="NZ_JACJTB010000009.1"/>
</dbReference>
<evidence type="ECO:0000256" key="1">
    <source>
        <dbReference type="SAM" id="Phobius"/>
    </source>
</evidence>
<dbReference type="SUPFAM" id="SSF141571">
    <property type="entry name" value="Pentapeptide repeat-like"/>
    <property type="match status" value="1"/>
</dbReference>
<dbReference type="Proteomes" id="UP000603457">
    <property type="component" value="Unassembled WGS sequence"/>
</dbReference>
<protein>
    <submittedName>
        <fullName evidence="2">Pentapeptide repeat-containing protein</fullName>
    </submittedName>
</protein>
<dbReference type="Gene3D" id="2.160.20.80">
    <property type="entry name" value="E3 ubiquitin-protein ligase SopA"/>
    <property type="match status" value="1"/>
</dbReference>